<sequence length="67" mass="7246">MLKNILNLEGALELSKKEQKTINGGITNPSGCSLPPGNVCDYTINAEDCFSLYEGVYNTKCKCCIKG</sequence>
<dbReference type="Proteomes" id="UP000184488">
    <property type="component" value="Unassembled WGS sequence"/>
</dbReference>
<dbReference type="AlphaFoldDB" id="A0A1M6ACK6"/>
<protein>
    <submittedName>
        <fullName evidence="1">Uncharacterized protein</fullName>
    </submittedName>
</protein>
<evidence type="ECO:0000313" key="2">
    <source>
        <dbReference type="Proteomes" id="UP000184488"/>
    </source>
</evidence>
<name>A0A1M6ACK6_9FLAO</name>
<dbReference type="STRING" id="415425.SAMN05444363_0142"/>
<dbReference type="EMBL" id="FQZI01000001">
    <property type="protein sequence ID" value="SHI34195.1"/>
    <property type="molecule type" value="Genomic_DNA"/>
</dbReference>
<evidence type="ECO:0000313" key="1">
    <source>
        <dbReference type="EMBL" id="SHI34195.1"/>
    </source>
</evidence>
<reference evidence="2" key="1">
    <citation type="submission" date="2016-11" db="EMBL/GenBank/DDBJ databases">
        <authorList>
            <person name="Varghese N."/>
            <person name="Submissions S."/>
        </authorList>
    </citation>
    <scope>NUCLEOTIDE SEQUENCE [LARGE SCALE GENOMIC DNA]</scope>
    <source>
        <strain evidence="2">DSM 18829</strain>
    </source>
</reference>
<gene>
    <name evidence="1" type="ORF">SAMN05444363_0142</name>
</gene>
<dbReference type="OrthoDB" id="1164322at2"/>
<accession>A0A1M6ACK6</accession>
<proteinExistence type="predicted"/>
<organism evidence="1 2">
    <name type="scientific">Flavobacterium terrae</name>
    <dbReference type="NCBI Taxonomy" id="415425"/>
    <lineage>
        <taxon>Bacteria</taxon>
        <taxon>Pseudomonadati</taxon>
        <taxon>Bacteroidota</taxon>
        <taxon>Flavobacteriia</taxon>
        <taxon>Flavobacteriales</taxon>
        <taxon>Flavobacteriaceae</taxon>
        <taxon>Flavobacterium</taxon>
    </lineage>
</organism>
<dbReference type="RefSeq" id="WP_073307619.1">
    <property type="nucleotide sequence ID" value="NZ_FQZI01000001.1"/>
</dbReference>
<keyword evidence="2" id="KW-1185">Reference proteome</keyword>